<evidence type="ECO:0000256" key="4">
    <source>
        <dbReference type="SAM" id="MobiDB-lite"/>
    </source>
</evidence>
<dbReference type="OMA" id="EYWFRID"/>
<accession>A0A2H3JHG3</accession>
<dbReference type="Pfam" id="PF00018">
    <property type="entry name" value="SH3_1"/>
    <property type="match status" value="2"/>
</dbReference>
<feature type="region of interest" description="Disordered" evidence="4">
    <location>
        <begin position="435"/>
        <end position="571"/>
    </location>
</feature>
<protein>
    <submittedName>
        <fullName evidence="7">Uncharacterized protein</fullName>
    </submittedName>
</protein>
<gene>
    <name evidence="7" type="ORF">WOLCODRAFT_132036</name>
</gene>
<dbReference type="InterPro" id="IPR035550">
    <property type="entry name" value="Bem1/Scd2_PX"/>
</dbReference>
<dbReference type="SUPFAM" id="SSF50044">
    <property type="entry name" value="SH3-domain"/>
    <property type="match status" value="2"/>
</dbReference>
<dbReference type="CDD" id="cd11879">
    <property type="entry name" value="SH3_Bem1p_2"/>
    <property type="match status" value="1"/>
</dbReference>
<feature type="compositionally biased region" description="Polar residues" evidence="4">
    <location>
        <begin position="546"/>
        <end position="571"/>
    </location>
</feature>
<feature type="domain" description="SH3" evidence="5">
    <location>
        <begin position="103"/>
        <end position="165"/>
    </location>
</feature>
<organism evidence="7 8">
    <name type="scientific">Wolfiporia cocos (strain MD-104)</name>
    <name type="common">Brown rot fungus</name>
    <dbReference type="NCBI Taxonomy" id="742152"/>
    <lineage>
        <taxon>Eukaryota</taxon>
        <taxon>Fungi</taxon>
        <taxon>Dikarya</taxon>
        <taxon>Basidiomycota</taxon>
        <taxon>Agaricomycotina</taxon>
        <taxon>Agaricomycetes</taxon>
        <taxon>Polyporales</taxon>
        <taxon>Phaeolaceae</taxon>
        <taxon>Wolfiporia</taxon>
    </lineage>
</organism>
<feature type="compositionally biased region" description="Low complexity" evidence="4">
    <location>
        <begin position="525"/>
        <end position="545"/>
    </location>
</feature>
<evidence type="ECO:0000259" key="5">
    <source>
        <dbReference type="PROSITE" id="PS50002"/>
    </source>
</evidence>
<dbReference type="InterPro" id="IPR036871">
    <property type="entry name" value="PX_dom_sf"/>
</dbReference>
<evidence type="ECO:0000256" key="2">
    <source>
        <dbReference type="ARBA" id="ARBA00022737"/>
    </source>
</evidence>
<dbReference type="SUPFAM" id="SSF64268">
    <property type="entry name" value="PX domain"/>
    <property type="match status" value="1"/>
</dbReference>
<name>A0A2H3JHG3_WOLCO</name>
<keyword evidence="8" id="KW-1185">Reference proteome</keyword>
<dbReference type="Gene3D" id="3.30.1520.10">
    <property type="entry name" value="Phox-like domain"/>
    <property type="match status" value="1"/>
</dbReference>
<dbReference type="PANTHER" id="PTHR15706">
    <property type="entry name" value="SH3 MULTIPLE DOMAIN"/>
    <property type="match status" value="1"/>
</dbReference>
<dbReference type="InterPro" id="IPR051228">
    <property type="entry name" value="NADPH_Oxidase/PX-Domain"/>
</dbReference>
<feature type="region of interest" description="Disordered" evidence="4">
    <location>
        <begin position="71"/>
        <end position="101"/>
    </location>
</feature>
<dbReference type="Proteomes" id="UP000218811">
    <property type="component" value="Unassembled WGS sequence"/>
</dbReference>
<sequence>MSAILPPKKVIRALQSYKSNAPQELSFEKGDFFHVLTDARASDTWYEAHNPMTGARGLVPCHMFEEFQKGSKVRTPPVSPPTRHTVPFDAKNGERPVSRTPKPPTFFAVVMHDFTAERADELDAKSGDAITVVAQSNREWFVAKPIGRLGRPGLIPVSFVELRDPGTGQPVRDVMSLIDSGALPRVEEWKRAMLNYKANSISLGVLDDSTAASLARGPPPKHDPSIAAEGPSPPSHQQLQPPLPPSRPKSLQVLPGGILLSADVKSFHYEMREYWFRVHAIFQPYGTSGSRLLPPAKQLVLFRSYDDFHAFQVELLRTFPHEGGQVEPDNRILPFMPGPADHVDTEITSTRRVELDEYLHKLCELQQYARYILEHTVVRTFLALKPGDAEVEIESRTAEVEAMDRPSSTYPAPGDKHADDDYGADQMSRLQISEGANGHASDGSDYGDPDAAYDRDSYDHYHDDHHTPHRAAEQNLNTTEPLRPRSRTTPGHDRAGNSSNGHSSHASTSALQGDGYRLNGQSRTSVASSSHGPSSASARASQAGSTHTSRTSASGRSRIQSQAAYTPPISASNPQPAFIKIKIFDKAAEDLVAIRVHPKVTYVQLLEKVEQRLGAAVDQLRYKEGPESDFVSLENDEELRWWLDNTERYVLYAA</sequence>
<dbReference type="PROSITE" id="PS50195">
    <property type="entry name" value="PX"/>
    <property type="match status" value="1"/>
</dbReference>
<keyword evidence="2" id="KW-0677">Repeat</keyword>
<dbReference type="InterPro" id="IPR035548">
    <property type="entry name" value="Bem1/Scd2_SH3_1"/>
</dbReference>
<dbReference type="SMART" id="SM00326">
    <property type="entry name" value="SH3"/>
    <property type="match status" value="2"/>
</dbReference>
<evidence type="ECO:0000256" key="1">
    <source>
        <dbReference type="ARBA" id="ARBA00022443"/>
    </source>
</evidence>
<dbReference type="InterPro" id="IPR001683">
    <property type="entry name" value="PX_dom"/>
</dbReference>
<evidence type="ECO:0000259" key="6">
    <source>
        <dbReference type="PROSITE" id="PS50195"/>
    </source>
</evidence>
<dbReference type="OrthoDB" id="548867at2759"/>
<evidence type="ECO:0000313" key="8">
    <source>
        <dbReference type="Proteomes" id="UP000218811"/>
    </source>
</evidence>
<feature type="compositionally biased region" description="Basic and acidic residues" evidence="4">
    <location>
        <begin position="452"/>
        <end position="472"/>
    </location>
</feature>
<keyword evidence="1 3" id="KW-0728">SH3 domain</keyword>
<dbReference type="InterPro" id="IPR035549">
    <property type="entry name" value="Bem1/Scd2_SH3_2"/>
</dbReference>
<feature type="region of interest" description="Disordered" evidence="4">
    <location>
        <begin position="395"/>
        <end position="422"/>
    </location>
</feature>
<dbReference type="EMBL" id="KB468113">
    <property type="protein sequence ID" value="PCH41616.1"/>
    <property type="molecule type" value="Genomic_DNA"/>
</dbReference>
<reference evidence="7 8" key="1">
    <citation type="journal article" date="2012" name="Science">
        <title>The Paleozoic origin of enzymatic lignin decomposition reconstructed from 31 fungal genomes.</title>
        <authorList>
            <person name="Floudas D."/>
            <person name="Binder M."/>
            <person name="Riley R."/>
            <person name="Barry K."/>
            <person name="Blanchette R.A."/>
            <person name="Henrissat B."/>
            <person name="Martinez A.T."/>
            <person name="Otillar R."/>
            <person name="Spatafora J.W."/>
            <person name="Yadav J.S."/>
            <person name="Aerts A."/>
            <person name="Benoit I."/>
            <person name="Boyd A."/>
            <person name="Carlson A."/>
            <person name="Copeland A."/>
            <person name="Coutinho P.M."/>
            <person name="de Vries R.P."/>
            <person name="Ferreira P."/>
            <person name="Findley K."/>
            <person name="Foster B."/>
            <person name="Gaskell J."/>
            <person name="Glotzer D."/>
            <person name="Gorecki P."/>
            <person name="Heitman J."/>
            <person name="Hesse C."/>
            <person name="Hori C."/>
            <person name="Igarashi K."/>
            <person name="Jurgens J.A."/>
            <person name="Kallen N."/>
            <person name="Kersten P."/>
            <person name="Kohler A."/>
            <person name="Kuees U."/>
            <person name="Kumar T.K.A."/>
            <person name="Kuo A."/>
            <person name="LaButti K."/>
            <person name="Larrondo L.F."/>
            <person name="Lindquist E."/>
            <person name="Ling A."/>
            <person name="Lombard V."/>
            <person name="Lucas S."/>
            <person name="Lundell T."/>
            <person name="Martin R."/>
            <person name="McLaughlin D.J."/>
            <person name="Morgenstern I."/>
            <person name="Morin E."/>
            <person name="Murat C."/>
            <person name="Nagy L.G."/>
            <person name="Nolan M."/>
            <person name="Ohm R.A."/>
            <person name="Patyshakuliyeva A."/>
            <person name="Rokas A."/>
            <person name="Ruiz-Duenas F.J."/>
            <person name="Sabat G."/>
            <person name="Salamov A."/>
            <person name="Samejima M."/>
            <person name="Schmutz J."/>
            <person name="Slot J.C."/>
            <person name="St John F."/>
            <person name="Stenlid J."/>
            <person name="Sun H."/>
            <person name="Sun S."/>
            <person name="Syed K."/>
            <person name="Tsang A."/>
            <person name="Wiebenga A."/>
            <person name="Young D."/>
            <person name="Pisabarro A."/>
            <person name="Eastwood D.C."/>
            <person name="Martin F."/>
            <person name="Cullen D."/>
            <person name="Grigoriev I.V."/>
            <person name="Hibbett D.S."/>
        </authorList>
    </citation>
    <scope>NUCLEOTIDE SEQUENCE [LARGE SCALE GENOMIC DNA]</scope>
    <source>
        <strain evidence="7 8">MD-104</strain>
    </source>
</reference>
<dbReference type="GO" id="GO:0005737">
    <property type="term" value="C:cytoplasm"/>
    <property type="evidence" value="ECO:0007669"/>
    <property type="project" value="TreeGrafter"/>
</dbReference>
<evidence type="ECO:0000256" key="3">
    <source>
        <dbReference type="PROSITE-ProRule" id="PRU00192"/>
    </source>
</evidence>
<feature type="compositionally biased region" description="Basic and acidic residues" evidence="4">
    <location>
        <begin position="395"/>
        <end position="404"/>
    </location>
</feature>
<dbReference type="SMART" id="SM00312">
    <property type="entry name" value="PX"/>
    <property type="match status" value="1"/>
</dbReference>
<dbReference type="InterPro" id="IPR036028">
    <property type="entry name" value="SH3-like_dom_sf"/>
</dbReference>
<feature type="compositionally biased region" description="Low complexity" evidence="4">
    <location>
        <begin position="496"/>
        <end position="507"/>
    </location>
</feature>
<dbReference type="InterPro" id="IPR001452">
    <property type="entry name" value="SH3_domain"/>
</dbReference>
<dbReference type="GO" id="GO:0035091">
    <property type="term" value="F:phosphatidylinositol binding"/>
    <property type="evidence" value="ECO:0007669"/>
    <property type="project" value="InterPro"/>
</dbReference>
<feature type="domain" description="PX" evidence="6">
    <location>
        <begin position="254"/>
        <end position="389"/>
    </location>
</feature>
<dbReference type="CDD" id="cd06890">
    <property type="entry name" value="PX_Bem1p"/>
    <property type="match status" value="1"/>
</dbReference>
<dbReference type="CDD" id="cd11878">
    <property type="entry name" value="SH3_Bem1p_1"/>
    <property type="match status" value="1"/>
</dbReference>
<dbReference type="Pfam" id="PF00787">
    <property type="entry name" value="PX"/>
    <property type="match status" value="1"/>
</dbReference>
<dbReference type="Gene3D" id="3.10.20.90">
    <property type="entry name" value="Phosphatidylinositol 3-kinase Catalytic Subunit, Chain A, domain 1"/>
    <property type="match status" value="1"/>
</dbReference>
<dbReference type="AlphaFoldDB" id="A0A2H3JHG3"/>
<feature type="region of interest" description="Disordered" evidence="4">
    <location>
        <begin position="212"/>
        <end position="250"/>
    </location>
</feature>
<dbReference type="SUPFAM" id="SSF54277">
    <property type="entry name" value="CAD &amp; PB1 domains"/>
    <property type="match status" value="1"/>
</dbReference>
<evidence type="ECO:0000313" key="7">
    <source>
        <dbReference type="EMBL" id="PCH41616.1"/>
    </source>
</evidence>
<proteinExistence type="predicted"/>
<dbReference type="PROSITE" id="PS50002">
    <property type="entry name" value="SH3"/>
    <property type="match status" value="2"/>
</dbReference>
<dbReference type="Gene3D" id="2.30.30.40">
    <property type="entry name" value="SH3 Domains"/>
    <property type="match status" value="2"/>
</dbReference>
<dbReference type="PANTHER" id="PTHR15706:SF2">
    <property type="entry name" value="SH3 AND PX DOMAIN-CONTAINING PROTEIN 2A"/>
    <property type="match status" value="1"/>
</dbReference>
<feature type="domain" description="SH3" evidence="5">
    <location>
        <begin position="6"/>
        <end position="69"/>
    </location>
</feature>
<dbReference type="STRING" id="742152.A0A2H3JHG3"/>